<gene>
    <name evidence="19" type="ORF">BDV96DRAFT_679448</name>
</gene>
<sequence>MACLVRGRHGLARTTQSSQFVTMKFSAFFAVAALINVVRSQDLSQLPQCGQTCINNVLNLAQGSFGCTAGDFVCYCTDENFGYGIRDCANEACSSQSDAASVIAWATAFCEQALSSTASAESQSATSAIRTSAAVASVTSESPTTVPSFTSTSGSTTASRLGPSTSSSFAASASPPTVSSSSSSSKSLSAGAAAGIAVGVTLVVVLTVIGAFILWRRKKKAATAPTHPGSIHPGGTDKEVVTTANESGNTSAQYHEMDAHDARMRHELEGRKPNYDHLEKSELAGIERFEMPR</sequence>
<reference evidence="19" key="1">
    <citation type="journal article" date="2020" name="Stud. Mycol.">
        <title>101 Dothideomycetes genomes: a test case for predicting lifestyles and emergence of pathogens.</title>
        <authorList>
            <person name="Haridas S."/>
            <person name="Albert R."/>
            <person name="Binder M."/>
            <person name="Bloem J."/>
            <person name="Labutti K."/>
            <person name="Salamov A."/>
            <person name="Andreopoulos B."/>
            <person name="Baker S."/>
            <person name="Barry K."/>
            <person name="Bills G."/>
            <person name="Bluhm B."/>
            <person name="Cannon C."/>
            <person name="Castanera R."/>
            <person name="Culley D."/>
            <person name="Daum C."/>
            <person name="Ezra D."/>
            <person name="Gonzalez J."/>
            <person name="Henrissat B."/>
            <person name="Kuo A."/>
            <person name="Liang C."/>
            <person name="Lipzen A."/>
            <person name="Lutzoni F."/>
            <person name="Magnuson J."/>
            <person name="Mondo S."/>
            <person name="Nolan M."/>
            <person name="Ohm R."/>
            <person name="Pangilinan J."/>
            <person name="Park H.-J."/>
            <person name="Ramirez L."/>
            <person name="Alfaro M."/>
            <person name="Sun H."/>
            <person name="Tritt A."/>
            <person name="Yoshinaga Y."/>
            <person name="Zwiers L.-H."/>
            <person name="Turgeon B."/>
            <person name="Goodwin S."/>
            <person name="Spatafora J."/>
            <person name="Crous P."/>
            <person name="Grigoriev I."/>
        </authorList>
    </citation>
    <scope>NUCLEOTIDE SEQUENCE</scope>
    <source>
        <strain evidence="19">CBS 627.86</strain>
    </source>
</reference>
<evidence type="ECO:0000256" key="2">
    <source>
        <dbReference type="ARBA" id="ARBA00004613"/>
    </source>
</evidence>
<evidence type="ECO:0000256" key="7">
    <source>
        <dbReference type="ARBA" id="ARBA00022622"/>
    </source>
</evidence>
<feature type="binding site" description="axial binding residue" evidence="15">
    <location>
        <position position="71"/>
    </location>
    <ligand>
        <name>heme</name>
        <dbReference type="ChEBI" id="CHEBI:30413"/>
    </ligand>
    <ligandPart>
        <name>Fe</name>
        <dbReference type="ChEBI" id="CHEBI:18248"/>
    </ligandPart>
</feature>
<keyword evidence="20" id="KW-1185">Reference proteome</keyword>
<keyword evidence="9" id="KW-0732">Signal</keyword>
<keyword evidence="13" id="KW-0325">Glycoprotein</keyword>
<dbReference type="InterPro" id="IPR051735">
    <property type="entry name" value="CFEM_domain"/>
</dbReference>
<keyword evidence="6 15" id="KW-0349">Heme</keyword>
<dbReference type="PANTHER" id="PTHR37928">
    <property type="entry name" value="CFEM DOMAIN PROTEIN (AFU_ORTHOLOGUE AFUA_6G14090)"/>
    <property type="match status" value="1"/>
</dbReference>
<evidence type="ECO:0000256" key="1">
    <source>
        <dbReference type="ARBA" id="ARBA00004609"/>
    </source>
</evidence>
<feature type="transmembrane region" description="Helical" evidence="17">
    <location>
        <begin position="190"/>
        <end position="215"/>
    </location>
</feature>
<keyword evidence="11 17" id="KW-0472">Membrane</keyword>
<accession>A0A6A5ZFB4</accession>
<keyword evidence="7" id="KW-0336">GPI-anchor</keyword>
<keyword evidence="14" id="KW-0449">Lipoprotein</keyword>
<dbReference type="Proteomes" id="UP000799770">
    <property type="component" value="Unassembled WGS sequence"/>
</dbReference>
<evidence type="ECO:0000256" key="16">
    <source>
        <dbReference type="SAM" id="MobiDB-lite"/>
    </source>
</evidence>
<evidence type="ECO:0000256" key="11">
    <source>
        <dbReference type="ARBA" id="ARBA00023136"/>
    </source>
</evidence>
<dbReference type="AlphaFoldDB" id="A0A6A5ZFB4"/>
<evidence type="ECO:0000256" key="10">
    <source>
        <dbReference type="ARBA" id="ARBA00023004"/>
    </source>
</evidence>
<comment type="subcellular location">
    <subcellularLocation>
        <location evidence="1">Cell membrane</location>
        <topology evidence="1">Lipid-anchor</topology>
        <topology evidence="1">GPI-anchor</topology>
    </subcellularLocation>
    <subcellularLocation>
        <location evidence="2">Secreted</location>
    </subcellularLocation>
</comment>
<comment type="similarity">
    <text evidence="3">Belongs to the RBT5 family.</text>
</comment>
<evidence type="ECO:0000256" key="4">
    <source>
        <dbReference type="ARBA" id="ARBA00022475"/>
    </source>
</evidence>
<evidence type="ECO:0000256" key="15">
    <source>
        <dbReference type="PROSITE-ProRule" id="PRU01356"/>
    </source>
</evidence>
<evidence type="ECO:0000256" key="13">
    <source>
        <dbReference type="ARBA" id="ARBA00023180"/>
    </source>
</evidence>
<name>A0A6A5ZFB4_9PLEO</name>
<dbReference type="PANTHER" id="PTHR37928:SF1">
    <property type="entry name" value="CFEM DOMAIN PROTEIN (AFU_ORTHOLOGUE AFUA_6G14090)"/>
    <property type="match status" value="1"/>
</dbReference>
<evidence type="ECO:0000259" key="18">
    <source>
        <dbReference type="PROSITE" id="PS52012"/>
    </source>
</evidence>
<dbReference type="OrthoDB" id="1193027at2759"/>
<evidence type="ECO:0000256" key="9">
    <source>
        <dbReference type="ARBA" id="ARBA00022729"/>
    </source>
</evidence>
<keyword evidence="17" id="KW-1133">Transmembrane helix</keyword>
<dbReference type="GO" id="GO:0046872">
    <property type="term" value="F:metal ion binding"/>
    <property type="evidence" value="ECO:0007669"/>
    <property type="project" value="UniProtKB-UniRule"/>
</dbReference>
<evidence type="ECO:0000313" key="19">
    <source>
        <dbReference type="EMBL" id="KAF2117633.1"/>
    </source>
</evidence>
<keyword evidence="4" id="KW-1003">Cell membrane</keyword>
<keyword evidence="17" id="KW-0812">Transmembrane</keyword>
<dbReference type="GO" id="GO:0005886">
    <property type="term" value="C:plasma membrane"/>
    <property type="evidence" value="ECO:0007669"/>
    <property type="project" value="UniProtKB-SubCell"/>
</dbReference>
<keyword evidence="5" id="KW-0964">Secreted</keyword>
<dbReference type="PROSITE" id="PS52012">
    <property type="entry name" value="CFEM"/>
    <property type="match status" value="1"/>
</dbReference>
<evidence type="ECO:0000256" key="14">
    <source>
        <dbReference type="ARBA" id="ARBA00023288"/>
    </source>
</evidence>
<comment type="caution">
    <text evidence="15">Lacks conserved residue(s) required for the propagation of feature annotation.</text>
</comment>
<evidence type="ECO:0000256" key="12">
    <source>
        <dbReference type="ARBA" id="ARBA00023157"/>
    </source>
</evidence>
<dbReference type="EMBL" id="ML977318">
    <property type="protein sequence ID" value="KAF2117633.1"/>
    <property type="molecule type" value="Genomic_DNA"/>
</dbReference>
<keyword evidence="10 15" id="KW-0408">Iron</keyword>
<evidence type="ECO:0000256" key="8">
    <source>
        <dbReference type="ARBA" id="ARBA00022723"/>
    </source>
</evidence>
<organism evidence="19 20">
    <name type="scientific">Lophiotrema nucula</name>
    <dbReference type="NCBI Taxonomy" id="690887"/>
    <lineage>
        <taxon>Eukaryota</taxon>
        <taxon>Fungi</taxon>
        <taxon>Dikarya</taxon>
        <taxon>Ascomycota</taxon>
        <taxon>Pezizomycotina</taxon>
        <taxon>Dothideomycetes</taxon>
        <taxon>Pleosporomycetidae</taxon>
        <taxon>Pleosporales</taxon>
        <taxon>Lophiotremataceae</taxon>
        <taxon>Lophiotrema</taxon>
    </lineage>
</organism>
<dbReference type="GO" id="GO:0005576">
    <property type="term" value="C:extracellular region"/>
    <property type="evidence" value="ECO:0007669"/>
    <property type="project" value="UniProtKB-SubCell"/>
</dbReference>
<evidence type="ECO:0000256" key="3">
    <source>
        <dbReference type="ARBA" id="ARBA00010031"/>
    </source>
</evidence>
<feature type="region of interest" description="Disordered" evidence="16">
    <location>
        <begin position="222"/>
        <end position="242"/>
    </location>
</feature>
<evidence type="ECO:0000256" key="17">
    <source>
        <dbReference type="SAM" id="Phobius"/>
    </source>
</evidence>
<evidence type="ECO:0000256" key="6">
    <source>
        <dbReference type="ARBA" id="ARBA00022617"/>
    </source>
</evidence>
<evidence type="ECO:0000313" key="20">
    <source>
        <dbReference type="Proteomes" id="UP000799770"/>
    </source>
</evidence>
<protein>
    <recommendedName>
        <fullName evidence="18">CFEM domain-containing protein</fullName>
    </recommendedName>
</protein>
<feature type="disulfide bond" evidence="15">
    <location>
        <begin position="67"/>
        <end position="74"/>
    </location>
</feature>
<feature type="domain" description="CFEM" evidence="18">
    <location>
        <begin position="21"/>
        <end position="137"/>
    </location>
</feature>
<proteinExistence type="inferred from homology"/>
<keyword evidence="12 15" id="KW-1015">Disulfide bond</keyword>
<dbReference type="InterPro" id="IPR008427">
    <property type="entry name" value="Extracellular_membr_CFEM_dom"/>
</dbReference>
<dbReference type="Pfam" id="PF05730">
    <property type="entry name" value="CFEM"/>
    <property type="match status" value="1"/>
</dbReference>
<keyword evidence="8 15" id="KW-0479">Metal-binding</keyword>
<feature type="region of interest" description="Disordered" evidence="16">
    <location>
        <begin position="142"/>
        <end position="185"/>
    </location>
</feature>
<dbReference type="GO" id="GO:0098552">
    <property type="term" value="C:side of membrane"/>
    <property type="evidence" value="ECO:0007669"/>
    <property type="project" value="UniProtKB-KW"/>
</dbReference>
<evidence type="ECO:0000256" key="5">
    <source>
        <dbReference type="ARBA" id="ARBA00022525"/>
    </source>
</evidence>
<dbReference type="SMART" id="SM00747">
    <property type="entry name" value="CFEM"/>
    <property type="match status" value="1"/>
</dbReference>